<reference evidence="2" key="1">
    <citation type="journal article" date="2019" name="Int. J. Syst. Evol. Microbiol.">
        <title>The Global Catalogue of Microorganisms (GCM) 10K type strain sequencing project: providing services to taxonomists for standard genome sequencing and annotation.</title>
        <authorList>
            <consortium name="The Broad Institute Genomics Platform"/>
            <consortium name="The Broad Institute Genome Sequencing Center for Infectious Disease"/>
            <person name="Wu L."/>
            <person name="Ma J."/>
        </authorList>
    </citation>
    <scope>NUCLEOTIDE SEQUENCE [LARGE SCALE GENOMIC DNA]</scope>
    <source>
        <strain evidence="2">KCTC 42805</strain>
    </source>
</reference>
<accession>A0ABW5M2B8</accession>
<proteinExistence type="predicted"/>
<evidence type="ECO:0000313" key="2">
    <source>
        <dbReference type="Proteomes" id="UP001597469"/>
    </source>
</evidence>
<dbReference type="RefSeq" id="WP_381522455.1">
    <property type="nucleotide sequence ID" value="NZ_JBHULN010000005.1"/>
</dbReference>
<protein>
    <submittedName>
        <fullName evidence="1">Uncharacterized protein</fullName>
    </submittedName>
</protein>
<organism evidence="1 2">
    <name type="scientific">Spirosoma soli</name>
    <dbReference type="NCBI Taxonomy" id="1770529"/>
    <lineage>
        <taxon>Bacteria</taxon>
        <taxon>Pseudomonadati</taxon>
        <taxon>Bacteroidota</taxon>
        <taxon>Cytophagia</taxon>
        <taxon>Cytophagales</taxon>
        <taxon>Cytophagaceae</taxon>
        <taxon>Spirosoma</taxon>
    </lineage>
</organism>
<sequence length="109" mass="11690">MGCSTWNIDPKEVEASNVFSKGQVTIAENGFYDLDGGKTISAAGDFKWNVTESNNLLFVPASGTRYSLTTVLSLSAISFEELTVLTFSARQFEIGLPACDPNANGSLLM</sequence>
<dbReference type="Proteomes" id="UP001597469">
    <property type="component" value="Unassembled WGS sequence"/>
</dbReference>
<gene>
    <name evidence="1" type="ORF">ACFSUS_11010</name>
</gene>
<dbReference type="EMBL" id="JBHULN010000005">
    <property type="protein sequence ID" value="MFD2571167.1"/>
    <property type="molecule type" value="Genomic_DNA"/>
</dbReference>
<evidence type="ECO:0000313" key="1">
    <source>
        <dbReference type="EMBL" id="MFD2571167.1"/>
    </source>
</evidence>
<keyword evidence="2" id="KW-1185">Reference proteome</keyword>
<comment type="caution">
    <text evidence="1">The sequence shown here is derived from an EMBL/GenBank/DDBJ whole genome shotgun (WGS) entry which is preliminary data.</text>
</comment>
<name>A0ABW5M2B8_9BACT</name>